<dbReference type="EMBL" id="LUCM01002361">
    <property type="protein sequence ID" value="KAA0197470.1"/>
    <property type="molecule type" value="Genomic_DNA"/>
</dbReference>
<accession>A0A8E0VMR7</accession>
<reference evidence="2" key="1">
    <citation type="submission" date="2019-05" db="EMBL/GenBank/DDBJ databases">
        <title>Annotation for the trematode Fasciolopsis buski.</title>
        <authorList>
            <person name="Choi Y.-J."/>
        </authorList>
    </citation>
    <scope>NUCLEOTIDE SEQUENCE</scope>
    <source>
        <strain evidence="2">HT</strain>
        <tissue evidence="2">Whole worm</tissue>
    </source>
</reference>
<name>A0A8E0VMR7_9TREM</name>
<sequence length="184" mass="20897">MCRPLLPTLFPTEQSLEGCQLFTIFLGANDASTAEQHVPVEEYTENLIWMVKYVQNLNIPRDRIMLISLPPVDEAKWGARQLFEGSPLNRELKNCLLYAKACSKAALETGAKFLNLFDAMIAQQNWADMLSDGLHFSRKGSEFVAQILTAVLEDRLTTICPVLFPDWKQIDMERPEESIYTSLP</sequence>
<organism evidence="2 3">
    <name type="scientific">Fasciolopsis buskii</name>
    <dbReference type="NCBI Taxonomy" id="27845"/>
    <lineage>
        <taxon>Eukaryota</taxon>
        <taxon>Metazoa</taxon>
        <taxon>Spiralia</taxon>
        <taxon>Lophotrochozoa</taxon>
        <taxon>Platyhelminthes</taxon>
        <taxon>Trematoda</taxon>
        <taxon>Digenea</taxon>
        <taxon>Plagiorchiida</taxon>
        <taxon>Echinostomata</taxon>
        <taxon>Echinostomatoidea</taxon>
        <taxon>Fasciolidae</taxon>
        <taxon>Fasciolopsis</taxon>
    </lineage>
</organism>
<dbReference type="PANTHER" id="PTHR14209">
    <property type="entry name" value="ISOAMYL ACETATE-HYDROLYZING ESTERASE 1"/>
    <property type="match status" value="1"/>
</dbReference>
<evidence type="ECO:0000313" key="3">
    <source>
        <dbReference type="Proteomes" id="UP000728185"/>
    </source>
</evidence>
<evidence type="ECO:0000259" key="1">
    <source>
        <dbReference type="Pfam" id="PF13472"/>
    </source>
</evidence>
<proteinExistence type="predicted"/>
<dbReference type="Gene3D" id="3.40.50.1110">
    <property type="entry name" value="SGNH hydrolase"/>
    <property type="match status" value="1"/>
</dbReference>
<comment type="caution">
    <text evidence="2">The sequence shown here is derived from an EMBL/GenBank/DDBJ whole genome shotgun (WGS) entry which is preliminary data.</text>
</comment>
<dbReference type="OrthoDB" id="671439at2759"/>
<protein>
    <submittedName>
        <fullName evidence="2">Isoamyl acetate-hydrolyzing esterase</fullName>
    </submittedName>
</protein>
<dbReference type="Proteomes" id="UP000728185">
    <property type="component" value="Unassembled WGS sequence"/>
</dbReference>
<dbReference type="PANTHER" id="PTHR14209:SF19">
    <property type="entry name" value="ISOAMYL ACETATE-HYDROLYZING ESTERASE 1 HOMOLOG"/>
    <property type="match status" value="1"/>
</dbReference>
<keyword evidence="3" id="KW-1185">Reference proteome</keyword>
<gene>
    <name evidence="2" type="ORF">FBUS_07876</name>
</gene>
<evidence type="ECO:0000313" key="2">
    <source>
        <dbReference type="EMBL" id="KAA0197470.1"/>
    </source>
</evidence>
<feature type="domain" description="SGNH hydrolase-type esterase" evidence="1">
    <location>
        <begin position="20"/>
        <end position="141"/>
    </location>
</feature>
<dbReference type="InterPro" id="IPR013830">
    <property type="entry name" value="SGNH_hydro"/>
</dbReference>
<dbReference type="SUPFAM" id="SSF52266">
    <property type="entry name" value="SGNH hydrolase"/>
    <property type="match status" value="1"/>
</dbReference>
<dbReference type="InterPro" id="IPR036514">
    <property type="entry name" value="SGNH_hydro_sf"/>
</dbReference>
<dbReference type="InterPro" id="IPR045136">
    <property type="entry name" value="Iah1-like"/>
</dbReference>
<dbReference type="Pfam" id="PF13472">
    <property type="entry name" value="Lipase_GDSL_2"/>
    <property type="match status" value="1"/>
</dbReference>
<dbReference type="AlphaFoldDB" id="A0A8E0VMR7"/>